<evidence type="ECO:0000313" key="2">
    <source>
        <dbReference type="Proteomes" id="UP000031561"/>
    </source>
</evidence>
<gene>
    <name evidence="1" type="ORF">QQ91_0013890</name>
</gene>
<dbReference type="AlphaFoldDB" id="A0ABD4T5P2"/>
<reference evidence="1 2" key="1">
    <citation type="journal article" date="2015" name="Genome Announc.">
        <title>Draft Genome Sequence of Filamentous Marine Cyanobacterium Lyngbya confervoides Strain BDU141951.</title>
        <authorList>
            <person name="Chandrababunaidu M.M."/>
            <person name="Sen D."/>
            <person name="Tripathy S."/>
        </authorList>
    </citation>
    <scope>NUCLEOTIDE SEQUENCE [LARGE SCALE GENOMIC DNA]</scope>
    <source>
        <strain evidence="1 2">BDU141951</strain>
    </source>
</reference>
<accession>A0ABD4T5P2</accession>
<dbReference type="RefSeq" id="WP_166275572.1">
    <property type="nucleotide sequence ID" value="NZ_JTHE03000079.1"/>
</dbReference>
<dbReference type="EMBL" id="JTHE03000079">
    <property type="protein sequence ID" value="MCM1983909.1"/>
    <property type="molecule type" value="Genomic_DNA"/>
</dbReference>
<organism evidence="1 2">
    <name type="scientific">Lyngbya confervoides BDU141951</name>
    <dbReference type="NCBI Taxonomy" id="1574623"/>
    <lineage>
        <taxon>Bacteria</taxon>
        <taxon>Bacillati</taxon>
        <taxon>Cyanobacteriota</taxon>
        <taxon>Cyanophyceae</taxon>
        <taxon>Oscillatoriophycideae</taxon>
        <taxon>Oscillatoriales</taxon>
        <taxon>Microcoleaceae</taxon>
        <taxon>Lyngbya</taxon>
    </lineage>
</organism>
<comment type="caution">
    <text evidence="1">The sequence shown here is derived from an EMBL/GenBank/DDBJ whole genome shotgun (WGS) entry which is preliminary data.</text>
</comment>
<sequence length="235" mass="27197">MDLQREFFPRVRKTVMPRPYFAEETDVLGQSGSAWAVDAAIYGPNWTLDRDQGLIEIYGAGAAISFYHLLPRKNKYEKEGLYLRLRLAYRTTENANVNIRTFSGNHVTLPNSVAGHMYDDPENYWWVTDDLTLNINSIYTGEKLWLQRVDWEWTSQEVVYADEVPDQEAYLERSPDEVSQLYGASAITEDSVKQFLVQKIQSDEAFAKRCLALLTQEQLLQKDLTEIFQYSRSEG</sequence>
<dbReference type="Proteomes" id="UP000031561">
    <property type="component" value="Unassembled WGS sequence"/>
</dbReference>
<evidence type="ECO:0000313" key="1">
    <source>
        <dbReference type="EMBL" id="MCM1983909.1"/>
    </source>
</evidence>
<proteinExistence type="predicted"/>
<name>A0ABD4T5P2_9CYAN</name>
<protein>
    <recommendedName>
        <fullName evidence="3">DUF402 domain-containing protein</fullName>
    </recommendedName>
</protein>
<keyword evidence="2" id="KW-1185">Reference proteome</keyword>
<evidence type="ECO:0008006" key="3">
    <source>
        <dbReference type="Google" id="ProtNLM"/>
    </source>
</evidence>